<dbReference type="OrthoDB" id="598775at2759"/>
<evidence type="ECO:0000256" key="1">
    <source>
        <dbReference type="ARBA" id="ARBA00022737"/>
    </source>
</evidence>
<evidence type="ECO:0000256" key="2">
    <source>
        <dbReference type="ARBA" id="ARBA00023043"/>
    </source>
</evidence>
<name>A0A5C7I9X6_9ROSI</name>
<keyword evidence="1" id="KW-0677">Repeat</keyword>
<feature type="transmembrane region" description="Helical" evidence="4">
    <location>
        <begin position="508"/>
        <end position="535"/>
    </location>
</feature>
<dbReference type="SMART" id="SM00248">
    <property type="entry name" value="ANK"/>
    <property type="match status" value="8"/>
</dbReference>
<dbReference type="Proteomes" id="UP000323000">
    <property type="component" value="Chromosome 3"/>
</dbReference>
<gene>
    <name evidence="5" type="ORF">EZV62_007300</name>
</gene>
<dbReference type="PANTHER" id="PTHR24186">
    <property type="entry name" value="PROTEIN PHOSPHATASE 1 REGULATORY SUBUNIT"/>
    <property type="match status" value="1"/>
</dbReference>
<feature type="transmembrane region" description="Helical" evidence="4">
    <location>
        <begin position="547"/>
        <end position="567"/>
    </location>
</feature>
<dbReference type="PROSITE" id="PS50088">
    <property type="entry name" value="ANK_REPEAT"/>
    <property type="match status" value="4"/>
</dbReference>
<feature type="repeat" description="ANK" evidence="3">
    <location>
        <begin position="232"/>
        <end position="255"/>
    </location>
</feature>
<comment type="caution">
    <text evidence="5">The sequence shown here is derived from an EMBL/GenBank/DDBJ whole genome shotgun (WGS) entry which is preliminary data.</text>
</comment>
<feature type="transmembrane region" description="Helical" evidence="4">
    <location>
        <begin position="573"/>
        <end position="594"/>
    </location>
</feature>
<evidence type="ECO:0000313" key="6">
    <source>
        <dbReference type="Proteomes" id="UP000323000"/>
    </source>
</evidence>
<keyword evidence="2 3" id="KW-0040">ANK repeat</keyword>
<evidence type="ECO:0000313" key="5">
    <source>
        <dbReference type="EMBL" id="TXG66025.1"/>
    </source>
</evidence>
<dbReference type="EMBL" id="VAHF01000003">
    <property type="protein sequence ID" value="TXG66025.1"/>
    <property type="molecule type" value="Genomic_DNA"/>
</dbReference>
<feature type="repeat" description="ANK" evidence="3">
    <location>
        <begin position="302"/>
        <end position="335"/>
    </location>
</feature>
<dbReference type="InterPro" id="IPR002110">
    <property type="entry name" value="Ankyrin_rpt"/>
</dbReference>
<protein>
    <submittedName>
        <fullName evidence="5">Uncharacterized protein</fullName>
    </submittedName>
</protein>
<feature type="transmembrane region" description="Helical" evidence="4">
    <location>
        <begin position="439"/>
        <end position="458"/>
    </location>
</feature>
<accession>A0A5C7I9X6</accession>
<organism evidence="5 6">
    <name type="scientific">Acer yangbiense</name>
    <dbReference type="NCBI Taxonomy" id="1000413"/>
    <lineage>
        <taxon>Eukaryota</taxon>
        <taxon>Viridiplantae</taxon>
        <taxon>Streptophyta</taxon>
        <taxon>Embryophyta</taxon>
        <taxon>Tracheophyta</taxon>
        <taxon>Spermatophyta</taxon>
        <taxon>Magnoliopsida</taxon>
        <taxon>eudicotyledons</taxon>
        <taxon>Gunneridae</taxon>
        <taxon>Pentapetalae</taxon>
        <taxon>rosids</taxon>
        <taxon>malvids</taxon>
        <taxon>Sapindales</taxon>
        <taxon>Sapindaceae</taxon>
        <taxon>Hippocastanoideae</taxon>
        <taxon>Acereae</taxon>
        <taxon>Acer</taxon>
    </lineage>
</organism>
<dbReference type="Pfam" id="PF12796">
    <property type="entry name" value="Ank_2"/>
    <property type="match status" value="2"/>
</dbReference>
<proteinExistence type="predicted"/>
<dbReference type="InterPro" id="IPR036770">
    <property type="entry name" value="Ankyrin_rpt-contain_sf"/>
</dbReference>
<reference evidence="6" key="1">
    <citation type="journal article" date="2019" name="Gigascience">
        <title>De novo genome assembly of the endangered Acer yangbiense, a plant species with extremely small populations endemic to Yunnan Province, China.</title>
        <authorList>
            <person name="Yang J."/>
            <person name="Wariss H.M."/>
            <person name="Tao L."/>
            <person name="Zhang R."/>
            <person name="Yun Q."/>
            <person name="Hollingsworth P."/>
            <person name="Dao Z."/>
            <person name="Luo G."/>
            <person name="Guo H."/>
            <person name="Ma Y."/>
            <person name="Sun W."/>
        </authorList>
    </citation>
    <scope>NUCLEOTIDE SEQUENCE [LARGE SCALE GENOMIC DNA]</scope>
    <source>
        <strain evidence="6">cv. Malutang</strain>
    </source>
</reference>
<feature type="transmembrane region" description="Helical" evidence="4">
    <location>
        <begin position="478"/>
        <end position="502"/>
    </location>
</feature>
<feature type="repeat" description="ANK" evidence="3">
    <location>
        <begin position="71"/>
        <end position="103"/>
    </location>
</feature>
<evidence type="ECO:0000256" key="3">
    <source>
        <dbReference type="PROSITE-ProRule" id="PRU00023"/>
    </source>
</evidence>
<keyword evidence="4" id="KW-0472">Membrane</keyword>
<dbReference type="PROSITE" id="PS50297">
    <property type="entry name" value="ANK_REP_REGION"/>
    <property type="match status" value="3"/>
</dbReference>
<dbReference type="GO" id="GO:0005886">
    <property type="term" value="C:plasma membrane"/>
    <property type="evidence" value="ECO:0007669"/>
    <property type="project" value="TreeGrafter"/>
</dbReference>
<dbReference type="SUPFAM" id="SSF48403">
    <property type="entry name" value="Ankyrin repeat"/>
    <property type="match status" value="1"/>
</dbReference>
<sequence length="624" mass="70173">MKPDHLRAALNGKVAEPPFCYIDDPTKSDIFGKMSPSGNSLLHVAASCGHMNIVESMTDRFPHLILEKNSKGDTALHVAVRVGKLNTVKKLVECAKQIPSTSSTNESLLKMKNNGGNTALHEALLVLIESKKGVDTLVSVARFLVTEDPEVSYHQNNASKSPLCLAVESGNKDILDYILKALPQNISVECLEGKSPVHVAIQRKKLASLGYFGGVRYLVEIKSDKALERNKEGFYPLHLACENGHVRVVQELLRKWPDPTELMGENGQSILHVAAKNGKEEVVRFLLKQDGINNLINEMDKDGNTPFHLAALHHRSMVVASLLWDKRLNPDLVNNDGLTTYDICQANVPGKVLDQQIDENGGNLKASGNAIQKNSAVVNFNFRSEEFQKMTTLSILFMYHEFFRRWCIIRRHQHSSSITRWSGMKYRPQFRTQDLNNTINNLFVVAALLVGAAFAGSIQNPIKDERYDDYYYGMLNSYLLNTYITMNLSITAALTLCLALLLDTNLTLLLVSIAFLLLELAFAFVGCAFFAATILTILQYDLLLRNYYYIYCINVFFVSVQFTLLTIPLLTLMIGWEVLALVIYFVLFCFYFILYSNGSSKLLNFLDLSRKLRRCTQSYVFVTS</sequence>
<evidence type="ECO:0000256" key="4">
    <source>
        <dbReference type="SAM" id="Phobius"/>
    </source>
</evidence>
<keyword evidence="4" id="KW-1133">Transmembrane helix</keyword>
<dbReference type="Gene3D" id="1.25.40.20">
    <property type="entry name" value="Ankyrin repeat-containing domain"/>
    <property type="match status" value="2"/>
</dbReference>
<dbReference type="PANTHER" id="PTHR24186:SF46">
    <property type="entry name" value="PROTEIN ACCELERATED CELL DEATH 6-LIKE"/>
    <property type="match status" value="1"/>
</dbReference>
<dbReference type="AlphaFoldDB" id="A0A5C7I9X6"/>
<keyword evidence="6" id="KW-1185">Reference proteome</keyword>
<keyword evidence="4" id="KW-0812">Transmembrane</keyword>
<feature type="repeat" description="ANK" evidence="3">
    <location>
        <begin position="266"/>
        <end position="298"/>
    </location>
</feature>